<dbReference type="Proteomes" id="UP000518315">
    <property type="component" value="Unassembled WGS sequence"/>
</dbReference>
<evidence type="ECO:0000313" key="2">
    <source>
        <dbReference type="Proteomes" id="UP000518315"/>
    </source>
</evidence>
<evidence type="ECO:0000313" key="1">
    <source>
        <dbReference type="EMBL" id="MBB3134184.1"/>
    </source>
</evidence>
<sequence length="45" mass="4691">MIDALTAADAHIAFDVAATGKIGKWSGHICDFDAEVPDDTSPDDS</sequence>
<name>A0A7W5BK30_9HYPH</name>
<keyword evidence="2" id="KW-1185">Reference proteome</keyword>
<reference evidence="1 2" key="1">
    <citation type="submission" date="2020-08" db="EMBL/GenBank/DDBJ databases">
        <title>Genomic Encyclopedia of Type Strains, Phase III (KMG-III): the genomes of soil and plant-associated and newly described type strains.</title>
        <authorList>
            <person name="Whitman W."/>
        </authorList>
    </citation>
    <scope>NUCLEOTIDE SEQUENCE [LARGE SCALE GENOMIC DNA]</scope>
    <source>
        <strain evidence="1 2">CECT 4113</strain>
    </source>
</reference>
<dbReference type="AlphaFoldDB" id="A0A7W5BK30"/>
<gene>
    <name evidence="1" type="ORF">FHS26_001900</name>
</gene>
<proteinExistence type="predicted"/>
<accession>A0A7W5BK30</accession>
<organism evidence="1 2">
    <name type="scientific">Rhizobium pisi</name>
    <dbReference type="NCBI Taxonomy" id="574561"/>
    <lineage>
        <taxon>Bacteria</taxon>
        <taxon>Pseudomonadati</taxon>
        <taxon>Pseudomonadota</taxon>
        <taxon>Alphaproteobacteria</taxon>
        <taxon>Hyphomicrobiales</taxon>
        <taxon>Rhizobiaceae</taxon>
        <taxon>Rhizobium/Agrobacterium group</taxon>
        <taxon>Rhizobium</taxon>
    </lineage>
</organism>
<dbReference type="EMBL" id="JACHXH010000005">
    <property type="protein sequence ID" value="MBB3134184.1"/>
    <property type="molecule type" value="Genomic_DNA"/>
</dbReference>
<protein>
    <submittedName>
        <fullName evidence="1">Uncharacterized protein</fullName>
    </submittedName>
</protein>
<comment type="caution">
    <text evidence="1">The sequence shown here is derived from an EMBL/GenBank/DDBJ whole genome shotgun (WGS) entry which is preliminary data.</text>
</comment>